<dbReference type="RefSeq" id="WP_066655336.1">
    <property type="nucleotide sequence ID" value="NZ_CBCSCL010000008.1"/>
</dbReference>
<dbReference type="SMART" id="SM00342">
    <property type="entry name" value="HTH_ARAC"/>
    <property type="match status" value="1"/>
</dbReference>
<dbReference type="InterPro" id="IPR018060">
    <property type="entry name" value="HTH_AraC"/>
</dbReference>
<evidence type="ECO:0000256" key="2">
    <source>
        <dbReference type="ARBA" id="ARBA00023125"/>
    </source>
</evidence>
<dbReference type="AlphaFoldDB" id="A0A193GA90"/>
<feature type="domain" description="HTH araC/xylS-type" evidence="4">
    <location>
        <begin position="216"/>
        <end position="314"/>
    </location>
</feature>
<dbReference type="Pfam" id="PF06719">
    <property type="entry name" value="AraC_N"/>
    <property type="match status" value="1"/>
</dbReference>
<dbReference type="STRING" id="463014.BAU07_07105"/>
<dbReference type="Proteomes" id="UP000091926">
    <property type="component" value="Chromosome"/>
</dbReference>
<dbReference type="PROSITE" id="PS01124">
    <property type="entry name" value="HTH_ARAC_FAMILY_2"/>
    <property type="match status" value="1"/>
</dbReference>
<evidence type="ECO:0000256" key="3">
    <source>
        <dbReference type="ARBA" id="ARBA00023163"/>
    </source>
</evidence>
<evidence type="ECO:0000256" key="1">
    <source>
        <dbReference type="ARBA" id="ARBA00023015"/>
    </source>
</evidence>
<organism evidence="5 6">
    <name type="scientific">Bordetella flabilis</name>
    <dbReference type="NCBI Taxonomy" id="463014"/>
    <lineage>
        <taxon>Bacteria</taxon>
        <taxon>Pseudomonadati</taxon>
        <taxon>Pseudomonadota</taxon>
        <taxon>Betaproteobacteria</taxon>
        <taxon>Burkholderiales</taxon>
        <taxon>Alcaligenaceae</taxon>
        <taxon>Bordetella</taxon>
    </lineage>
</organism>
<dbReference type="PANTHER" id="PTHR43436:SF1">
    <property type="entry name" value="TRANSCRIPTIONAL REGULATORY PROTEIN"/>
    <property type="match status" value="1"/>
</dbReference>
<gene>
    <name evidence="5" type="ORF">BAU07_07105</name>
</gene>
<dbReference type="OrthoDB" id="34150at2"/>
<dbReference type="Pfam" id="PF12833">
    <property type="entry name" value="HTH_18"/>
    <property type="match status" value="1"/>
</dbReference>
<dbReference type="KEGG" id="bfz:BAU07_07105"/>
<dbReference type="SUPFAM" id="SSF46689">
    <property type="entry name" value="Homeodomain-like"/>
    <property type="match status" value="2"/>
</dbReference>
<dbReference type="PANTHER" id="PTHR43436">
    <property type="entry name" value="ARAC-FAMILY TRANSCRIPTIONAL REGULATOR"/>
    <property type="match status" value="1"/>
</dbReference>
<protein>
    <submittedName>
        <fullName evidence="5">AraC family transcriptional regulator</fullName>
    </submittedName>
</protein>
<reference evidence="5 6" key="1">
    <citation type="submission" date="2016-06" db="EMBL/GenBank/DDBJ databases">
        <title>Complete genome sequences of Bordetella bronchialis and Bordetella flabilis.</title>
        <authorList>
            <person name="LiPuma J.J."/>
            <person name="Spilker T."/>
        </authorList>
    </citation>
    <scope>NUCLEOTIDE SEQUENCE [LARGE SCALE GENOMIC DNA]</scope>
    <source>
        <strain evidence="5 6">AU10664</strain>
    </source>
</reference>
<evidence type="ECO:0000313" key="6">
    <source>
        <dbReference type="Proteomes" id="UP000091926"/>
    </source>
</evidence>
<accession>A0A193GA90</accession>
<evidence type="ECO:0000313" key="5">
    <source>
        <dbReference type="EMBL" id="ANN76912.1"/>
    </source>
</evidence>
<dbReference type="PROSITE" id="PS00041">
    <property type="entry name" value="HTH_ARAC_FAMILY_1"/>
    <property type="match status" value="1"/>
</dbReference>
<proteinExistence type="predicted"/>
<dbReference type="EMBL" id="CP016172">
    <property type="protein sequence ID" value="ANN76912.1"/>
    <property type="molecule type" value="Genomic_DNA"/>
</dbReference>
<keyword evidence="1" id="KW-0805">Transcription regulation</keyword>
<evidence type="ECO:0000259" key="4">
    <source>
        <dbReference type="PROSITE" id="PS01124"/>
    </source>
</evidence>
<dbReference type="InterPro" id="IPR009057">
    <property type="entry name" value="Homeodomain-like_sf"/>
</dbReference>
<dbReference type="InterPro" id="IPR018062">
    <property type="entry name" value="HTH_AraC-typ_CS"/>
</dbReference>
<keyword evidence="3" id="KW-0804">Transcription</keyword>
<keyword evidence="2" id="KW-0238">DNA-binding</keyword>
<dbReference type="InterPro" id="IPR009594">
    <property type="entry name" value="Tscrpt_reg_HTH_AraC_N"/>
</dbReference>
<sequence length="322" mass="36279">MGLNEITDPSLSRESGDAAEAAPLCAPRRELVCLLERLTGTLEGTMSTAVPGLHLHRITCPDGPHHSLQMPIFAVIAQGSKRLLVGSEVYEYDPLHYLVSSVDLPVIGKVTVSHPSEPYLGLRLDLDIEDIDALIRDVDLPPSPHHEASRGLYVNRIGDSLLDGVLRLLRLLETPTDIPILAPMVKREILYRLLMNGQGAALRQLAMKDSHTHRIARAIRLLREQYARPLRIEDLARHAHMSPSSFHHHFKAVTAMSPLQFQKQLRLQEARRMMFMSDTDVAVVAHHVGYESASQFSREYSRLFGTAPMRDKRRWLQGETRH</sequence>
<dbReference type="GO" id="GO:0003700">
    <property type="term" value="F:DNA-binding transcription factor activity"/>
    <property type="evidence" value="ECO:0007669"/>
    <property type="project" value="InterPro"/>
</dbReference>
<name>A0A193GA90_9BORD</name>
<keyword evidence="6" id="KW-1185">Reference proteome</keyword>
<dbReference type="GO" id="GO:0043565">
    <property type="term" value="F:sequence-specific DNA binding"/>
    <property type="evidence" value="ECO:0007669"/>
    <property type="project" value="InterPro"/>
</dbReference>
<dbReference type="Gene3D" id="1.10.10.60">
    <property type="entry name" value="Homeodomain-like"/>
    <property type="match status" value="2"/>
</dbReference>